<sequence>MIMGMSFSRGVLFHDRNVLACAEVKNGVIEVWSEKITLRTIGKLWVRVFFSFPWYYQLLHLLMLLYVIASAIFPEIEVLDPWWIAVYAAGFHFVFPRELKKFHGAEHKVFSHMGEKKLEAWEEIARADIVNEGCSTNLVVWFFTGFLLVLPFAPLVYSVGAGFAGILIAMAGDKWLRKYCRLLYRVSRFLQRYSTTREPNRIHLETAIRSYRQFEYLRKKEAAASHAA</sequence>
<evidence type="ECO:0000313" key="3">
    <source>
        <dbReference type="Proteomes" id="UP001056500"/>
    </source>
</evidence>
<dbReference type="EMBL" id="CP098755">
    <property type="protein sequence ID" value="USG63768.1"/>
    <property type="molecule type" value="Genomic_DNA"/>
</dbReference>
<accession>A0ABY4W9N6</accession>
<dbReference type="RefSeq" id="WP_251870847.1">
    <property type="nucleotide sequence ID" value="NZ_CP098755.1"/>
</dbReference>
<dbReference type="Pfam" id="PF07136">
    <property type="entry name" value="DUF1385"/>
    <property type="match status" value="1"/>
</dbReference>
<dbReference type="Proteomes" id="UP001056500">
    <property type="component" value="Chromosome"/>
</dbReference>
<feature type="transmembrane region" description="Helical" evidence="1">
    <location>
        <begin position="138"/>
        <end position="171"/>
    </location>
</feature>
<reference evidence="2" key="1">
    <citation type="submission" date="2022-06" db="EMBL/GenBank/DDBJ databases">
        <title>Genome sequencing of Brevibacillus sp. BB3-R1.</title>
        <authorList>
            <person name="Heo J."/>
            <person name="Lee D."/>
            <person name="Won M."/>
            <person name="Han B.-H."/>
            <person name="Hong S.-B."/>
            <person name="Kwon S.-W."/>
        </authorList>
    </citation>
    <scope>NUCLEOTIDE SEQUENCE</scope>
    <source>
        <strain evidence="2">BB3-R1</strain>
    </source>
</reference>
<evidence type="ECO:0000313" key="2">
    <source>
        <dbReference type="EMBL" id="USG63768.1"/>
    </source>
</evidence>
<keyword evidence="1" id="KW-0812">Transmembrane</keyword>
<protein>
    <submittedName>
        <fullName evidence="2">DUF1385 domain-containing protein</fullName>
    </submittedName>
</protein>
<gene>
    <name evidence="2" type="ORF">NDK47_16505</name>
</gene>
<feature type="transmembrane region" description="Helical" evidence="1">
    <location>
        <begin position="54"/>
        <end position="73"/>
    </location>
</feature>
<proteinExistence type="predicted"/>
<keyword evidence="1" id="KW-1133">Transmembrane helix</keyword>
<organism evidence="2 3">
    <name type="scientific">Brevibacillus ruminantium</name>
    <dbReference type="NCBI Taxonomy" id="2950604"/>
    <lineage>
        <taxon>Bacteria</taxon>
        <taxon>Bacillati</taxon>
        <taxon>Bacillota</taxon>
        <taxon>Bacilli</taxon>
        <taxon>Bacillales</taxon>
        <taxon>Paenibacillaceae</taxon>
        <taxon>Brevibacillus</taxon>
    </lineage>
</organism>
<evidence type="ECO:0000256" key="1">
    <source>
        <dbReference type="SAM" id="Phobius"/>
    </source>
</evidence>
<name>A0ABY4W9N6_9BACL</name>
<keyword evidence="3" id="KW-1185">Reference proteome</keyword>
<keyword evidence="1" id="KW-0472">Membrane</keyword>
<dbReference type="InterPro" id="IPR010787">
    <property type="entry name" value="DUF1385"/>
</dbReference>